<comment type="caution">
    <text evidence="1">The sequence shown here is derived from an EMBL/GenBank/DDBJ whole genome shotgun (WGS) entry which is preliminary data.</text>
</comment>
<accession>A0A7X0G4Z5</accession>
<gene>
    <name evidence="1" type="ORF">BKA00_006422</name>
</gene>
<dbReference type="EMBL" id="JACHMQ010000001">
    <property type="protein sequence ID" value="MBB6399508.1"/>
    <property type="molecule type" value="Genomic_DNA"/>
</dbReference>
<evidence type="ECO:0000313" key="1">
    <source>
        <dbReference type="EMBL" id="MBB6399508.1"/>
    </source>
</evidence>
<sequence length="41" mass="3878">MALAAWVAVLSVLAGYADIGPEQVVAVALAALTGAAPALAA</sequence>
<proteinExistence type="predicted"/>
<dbReference type="AlphaFoldDB" id="A0A7X0G4Z5"/>
<organism evidence="1 2">
    <name type="scientific">Actinomadura coerulea</name>
    <dbReference type="NCBI Taxonomy" id="46159"/>
    <lineage>
        <taxon>Bacteria</taxon>
        <taxon>Bacillati</taxon>
        <taxon>Actinomycetota</taxon>
        <taxon>Actinomycetes</taxon>
        <taxon>Streptosporangiales</taxon>
        <taxon>Thermomonosporaceae</taxon>
        <taxon>Actinomadura</taxon>
    </lineage>
</organism>
<dbReference type="RefSeq" id="WP_268248217.1">
    <property type="nucleotide sequence ID" value="NZ_JACHMQ010000001.1"/>
</dbReference>
<dbReference type="Proteomes" id="UP000546324">
    <property type="component" value="Unassembled WGS sequence"/>
</dbReference>
<name>A0A7X0G4Z5_9ACTN</name>
<keyword evidence="2" id="KW-1185">Reference proteome</keyword>
<reference evidence="1 2" key="1">
    <citation type="submission" date="2020-08" db="EMBL/GenBank/DDBJ databases">
        <title>Sequencing the genomes of 1000 actinobacteria strains.</title>
        <authorList>
            <person name="Klenk H.-P."/>
        </authorList>
    </citation>
    <scope>NUCLEOTIDE SEQUENCE [LARGE SCALE GENOMIC DNA]</scope>
    <source>
        <strain evidence="1 2">DSM 43675</strain>
    </source>
</reference>
<evidence type="ECO:0000313" key="2">
    <source>
        <dbReference type="Proteomes" id="UP000546324"/>
    </source>
</evidence>
<protein>
    <submittedName>
        <fullName evidence="1">Uncharacterized protein</fullName>
    </submittedName>
</protein>